<feature type="transmembrane region" description="Helical" evidence="1">
    <location>
        <begin position="101"/>
        <end position="120"/>
    </location>
</feature>
<protein>
    <submittedName>
        <fullName evidence="2">Uncharacterized protein</fullName>
    </submittedName>
</protein>
<feature type="transmembrane region" description="Helical" evidence="1">
    <location>
        <begin position="73"/>
        <end position="89"/>
    </location>
</feature>
<keyword evidence="3" id="KW-1185">Reference proteome</keyword>
<accession>A0A1M2VGK5</accession>
<feature type="transmembrane region" description="Helical" evidence="1">
    <location>
        <begin position="126"/>
        <end position="144"/>
    </location>
</feature>
<dbReference type="Proteomes" id="UP000184267">
    <property type="component" value="Unassembled WGS sequence"/>
</dbReference>
<evidence type="ECO:0000256" key="1">
    <source>
        <dbReference type="SAM" id="Phobius"/>
    </source>
</evidence>
<keyword evidence="1" id="KW-0812">Transmembrane</keyword>
<dbReference type="UniPathway" id="UPA00378"/>
<dbReference type="InterPro" id="IPR036938">
    <property type="entry name" value="PAP2/HPO_sf"/>
</dbReference>
<evidence type="ECO:0000313" key="3">
    <source>
        <dbReference type="Proteomes" id="UP000184267"/>
    </source>
</evidence>
<dbReference type="AlphaFoldDB" id="A0A1M2VGK5"/>
<organism evidence="2 3">
    <name type="scientific">Trametes pubescens</name>
    <name type="common">White-rot fungus</name>
    <dbReference type="NCBI Taxonomy" id="154538"/>
    <lineage>
        <taxon>Eukaryota</taxon>
        <taxon>Fungi</taxon>
        <taxon>Dikarya</taxon>
        <taxon>Basidiomycota</taxon>
        <taxon>Agaricomycotina</taxon>
        <taxon>Agaricomycetes</taxon>
        <taxon>Polyporales</taxon>
        <taxon>Polyporaceae</taxon>
        <taxon>Trametes</taxon>
    </lineage>
</organism>
<proteinExistence type="predicted"/>
<sequence length="212" mass="24733">MSPLHDHSSLTATQKPAYAALAVWTRELLFFEMWAGQMLCECFNYVLKHIIQEERPNQNLGDGYGFPSSHSQWMGYFSSFLILHFTLRHRWTPTGFRTLDLARDVFLYTFILAWAGAVAFSRVPQVLWGFGIGVAFGTTYYMLVEHIPTRRPNSLLGQFRTALLANPVSTWLRIRDGWLVWPDSGTEAQWLRWREEWTKQRLTAKRRDAKSQ</sequence>
<evidence type="ECO:0000313" key="2">
    <source>
        <dbReference type="EMBL" id="OJT06697.1"/>
    </source>
</evidence>
<dbReference type="Gene3D" id="1.20.144.10">
    <property type="entry name" value="Phosphatidic acid phosphatase type 2/haloperoxidase"/>
    <property type="match status" value="1"/>
</dbReference>
<dbReference type="STRING" id="154538.A0A1M2VGK5"/>
<dbReference type="EMBL" id="MNAD01001270">
    <property type="protein sequence ID" value="OJT06697.1"/>
    <property type="molecule type" value="Genomic_DNA"/>
</dbReference>
<dbReference type="OMA" id="VYATLIW"/>
<comment type="caution">
    <text evidence="2">The sequence shown here is derived from an EMBL/GenBank/DDBJ whole genome shotgun (WGS) entry which is preliminary data.</text>
</comment>
<reference evidence="2 3" key="1">
    <citation type="submission" date="2016-10" db="EMBL/GenBank/DDBJ databases">
        <title>Genome sequence of the basidiomycete white-rot fungus Trametes pubescens.</title>
        <authorList>
            <person name="Makela M.R."/>
            <person name="Granchi Z."/>
            <person name="Peng M."/>
            <person name="De Vries R.P."/>
            <person name="Grigoriev I."/>
            <person name="Riley R."/>
            <person name="Hilden K."/>
        </authorList>
    </citation>
    <scope>NUCLEOTIDE SEQUENCE [LARGE SCALE GENOMIC DNA]</scope>
    <source>
        <strain evidence="2 3">FBCC735</strain>
    </source>
</reference>
<name>A0A1M2VGK5_TRAPU</name>
<gene>
    <name evidence="2" type="ORF">TRAPUB_2447</name>
</gene>
<keyword evidence="1" id="KW-1133">Transmembrane helix</keyword>
<dbReference type="SUPFAM" id="SSF48317">
    <property type="entry name" value="Acid phosphatase/Vanadium-dependent haloperoxidase"/>
    <property type="match status" value="1"/>
</dbReference>
<dbReference type="OrthoDB" id="302705at2759"/>
<keyword evidence="1" id="KW-0472">Membrane</keyword>